<organism evidence="1 2">
    <name type="scientific">Fonticella tunisiensis</name>
    <dbReference type="NCBI Taxonomy" id="1096341"/>
    <lineage>
        <taxon>Bacteria</taxon>
        <taxon>Bacillati</taxon>
        <taxon>Bacillota</taxon>
        <taxon>Clostridia</taxon>
        <taxon>Eubacteriales</taxon>
        <taxon>Clostridiaceae</taxon>
        <taxon>Fonticella</taxon>
    </lineage>
</organism>
<reference evidence="1 2" key="1">
    <citation type="submission" date="2019-03" db="EMBL/GenBank/DDBJ databases">
        <title>Genomic Encyclopedia of Type Strains, Phase IV (KMG-IV): sequencing the most valuable type-strain genomes for metagenomic binning, comparative biology and taxonomic classification.</title>
        <authorList>
            <person name="Goeker M."/>
        </authorList>
    </citation>
    <scope>NUCLEOTIDE SEQUENCE [LARGE SCALE GENOMIC DNA]</scope>
    <source>
        <strain evidence="1 2">DSM 24455</strain>
    </source>
</reference>
<sequence>MMERCVKKNYLKYDLVLKVIFKYSKYYIVK</sequence>
<dbReference type="Proteomes" id="UP000295325">
    <property type="component" value="Unassembled WGS sequence"/>
</dbReference>
<name>A0A4R7KB12_9CLOT</name>
<accession>A0A4R7KB12</accession>
<protein>
    <submittedName>
        <fullName evidence="1">Uncharacterized protein</fullName>
    </submittedName>
</protein>
<dbReference type="EMBL" id="SOAZ01000014">
    <property type="protein sequence ID" value="TDT52083.1"/>
    <property type="molecule type" value="Genomic_DNA"/>
</dbReference>
<comment type="caution">
    <text evidence="1">The sequence shown here is derived from an EMBL/GenBank/DDBJ whole genome shotgun (WGS) entry which is preliminary data.</text>
</comment>
<evidence type="ECO:0000313" key="1">
    <source>
        <dbReference type="EMBL" id="TDT52083.1"/>
    </source>
</evidence>
<keyword evidence="2" id="KW-1185">Reference proteome</keyword>
<dbReference type="AlphaFoldDB" id="A0A4R7KB12"/>
<proteinExistence type="predicted"/>
<gene>
    <name evidence="1" type="ORF">EDD71_11464</name>
</gene>
<evidence type="ECO:0000313" key="2">
    <source>
        <dbReference type="Proteomes" id="UP000295325"/>
    </source>
</evidence>